<evidence type="ECO:0000313" key="3">
    <source>
        <dbReference type="EMBL" id="WFR98732.1"/>
    </source>
</evidence>
<dbReference type="Gene3D" id="3.40.50.620">
    <property type="entry name" value="HUPs"/>
    <property type="match status" value="1"/>
</dbReference>
<dbReference type="CDD" id="cd06259">
    <property type="entry name" value="YdcF-like"/>
    <property type="match status" value="1"/>
</dbReference>
<reference evidence="3 4" key="1">
    <citation type="journal article" date="2018" name="Sci. Rep.">
        <title>Rhizobium tumorigenes sp. nov., a novel plant tumorigenic bacterium isolated from cane gall tumors on thornless blackberry.</title>
        <authorList>
            <person name="Kuzmanovi N."/>
            <person name="Smalla K."/>
            <person name="Gronow S."/>
            <person name="PuBawska J."/>
        </authorList>
    </citation>
    <scope>NUCLEOTIDE SEQUENCE [LARGE SCALE GENOMIC DNA]</scope>
    <source>
        <strain evidence="3 4">1078</strain>
    </source>
</reference>
<geneLocation type="plasmid" evidence="3 4">
    <name>unnamed1</name>
</geneLocation>
<dbReference type="Pfam" id="PF02698">
    <property type="entry name" value="DUF218"/>
    <property type="match status" value="1"/>
</dbReference>
<dbReference type="InterPro" id="IPR003848">
    <property type="entry name" value="DUF218"/>
</dbReference>
<name>A0AAF1KIZ4_9HYPH</name>
<dbReference type="GO" id="GO:0005886">
    <property type="term" value="C:plasma membrane"/>
    <property type="evidence" value="ECO:0007669"/>
    <property type="project" value="TreeGrafter"/>
</dbReference>
<dbReference type="Proteomes" id="UP000249499">
    <property type="component" value="Plasmid unnamed1"/>
</dbReference>
<dbReference type="EMBL" id="CP117258">
    <property type="protein sequence ID" value="WFR98732.1"/>
    <property type="molecule type" value="Genomic_DNA"/>
</dbReference>
<keyword evidence="4" id="KW-1185">Reference proteome</keyword>
<evidence type="ECO:0000259" key="2">
    <source>
        <dbReference type="Pfam" id="PF02698"/>
    </source>
</evidence>
<dbReference type="KEGG" id="rtu:PR017_23820"/>
<proteinExistence type="predicted"/>
<gene>
    <name evidence="3" type="ORF">PR017_23820</name>
</gene>
<reference evidence="4" key="2">
    <citation type="journal article" date="2023" name="MicrobiologyOpen">
        <title>Genomics of the tumorigenes clade of the family Rhizobiaceae and description of Rhizobium rhododendri sp. nov.</title>
        <authorList>
            <person name="Kuzmanovic N."/>
            <person name="diCenzo G.C."/>
            <person name="Bunk B."/>
            <person name="Sproeer C."/>
            <person name="Fruehling A."/>
            <person name="Neumann-Schaal M."/>
            <person name="Overmann J."/>
            <person name="Smalla K."/>
        </authorList>
    </citation>
    <scope>NUCLEOTIDE SEQUENCE [LARGE SCALE GENOMIC DNA]</scope>
    <source>
        <strain evidence="4">1078</strain>
        <plasmid evidence="4">unnamed1</plasmid>
    </source>
</reference>
<dbReference type="PANTHER" id="PTHR30336:SF4">
    <property type="entry name" value="ENVELOPE BIOGENESIS FACTOR ELYC"/>
    <property type="match status" value="1"/>
</dbReference>
<dbReference type="GO" id="GO:0043164">
    <property type="term" value="P:Gram-negative-bacterium-type cell wall biogenesis"/>
    <property type="evidence" value="ECO:0007669"/>
    <property type="project" value="TreeGrafter"/>
</dbReference>
<dbReference type="RefSeq" id="WP_111221606.1">
    <property type="nucleotide sequence ID" value="NZ_CP117258.1"/>
</dbReference>
<keyword evidence="1" id="KW-0812">Transmembrane</keyword>
<dbReference type="InterPro" id="IPR051599">
    <property type="entry name" value="Cell_Envelope_Assoc"/>
</dbReference>
<accession>A0AAF1KIZ4</accession>
<protein>
    <submittedName>
        <fullName evidence="3">YdcF family protein</fullName>
    </submittedName>
</protein>
<feature type="transmembrane region" description="Helical" evidence="1">
    <location>
        <begin position="39"/>
        <end position="62"/>
    </location>
</feature>
<keyword evidence="1" id="KW-0472">Membrane</keyword>
<evidence type="ECO:0000256" key="1">
    <source>
        <dbReference type="SAM" id="Phobius"/>
    </source>
</evidence>
<feature type="transmembrane region" description="Helical" evidence="1">
    <location>
        <begin position="6"/>
        <end position="32"/>
    </location>
</feature>
<feature type="domain" description="DUF218" evidence="2">
    <location>
        <begin position="80"/>
        <end position="246"/>
    </location>
</feature>
<dbReference type="InterPro" id="IPR014729">
    <property type="entry name" value="Rossmann-like_a/b/a_fold"/>
</dbReference>
<dbReference type="AlphaFoldDB" id="A0AAF1KIZ4"/>
<dbReference type="PANTHER" id="PTHR30336">
    <property type="entry name" value="INNER MEMBRANE PROTEIN, PROBABLE PERMEASE"/>
    <property type="match status" value="1"/>
</dbReference>
<organism evidence="3 4">
    <name type="scientific">Rhizobium tumorigenes</name>
    <dbReference type="NCBI Taxonomy" id="2041385"/>
    <lineage>
        <taxon>Bacteria</taxon>
        <taxon>Pseudomonadati</taxon>
        <taxon>Pseudomonadota</taxon>
        <taxon>Alphaproteobacteria</taxon>
        <taxon>Hyphomicrobiales</taxon>
        <taxon>Rhizobiaceae</taxon>
        <taxon>Rhizobium/Agrobacterium group</taxon>
        <taxon>Rhizobium</taxon>
    </lineage>
</organism>
<keyword evidence="3" id="KW-0614">Plasmid</keyword>
<dbReference type="GO" id="GO:0000270">
    <property type="term" value="P:peptidoglycan metabolic process"/>
    <property type="evidence" value="ECO:0007669"/>
    <property type="project" value="TreeGrafter"/>
</dbReference>
<evidence type="ECO:0000313" key="4">
    <source>
        <dbReference type="Proteomes" id="UP000249499"/>
    </source>
</evidence>
<sequence>MSSIVYGLIAAVCLPSNFIGVFGLFGVVALFLRWKRTACWLFGTSSVVLCLAGWSPVGPYMLRALENRFPVPELPGSVTGIVMLGGAEETHISADRNTLTLNNNAERIFQTAVLARRYPLARIILSGGGGHLVVDKMQTEADISQRVLVDVGISSEKIETDRRSRTTFENAEESVILAKPQPSDNWILVTSAYNMPRAIASFRAVGFPVTPYPVDYRTGTGGFGLPPGNIADALDIADNAVHEWMGLVVYRLTGKTQFVFPHPD</sequence>
<keyword evidence="1" id="KW-1133">Transmembrane helix</keyword>